<evidence type="ECO:0000313" key="3">
    <source>
        <dbReference type="Proteomes" id="UP001597362"/>
    </source>
</evidence>
<sequence>MSRQVLCAYTNIKLGVWLWKNSRLAEQNGKGSEIIMEQGSLIIIALTFIVLTIGLLTILHIALKHWIKIQQTVAGLGMQVQATQAEIELILQPTKEAVDRINEQLKSSKKIFTAAEQTTDAVQQMTKAANYLSELLSTTTSRYVELTSHKKQKHIDESLQWAEIAVLAWQLWQNNRIRQAGVDLEGQETESEQVELDKQH</sequence>
<protein>
    <submittedName>
        <fullName evidence="2">DUF948 domain-containing protein</fullName>
    </submittedName>
</protein>
<dbReference type="InterPro" id="IPR009293">
    <property type="entry name" value="UPF0478"/>
</dbReference>
<dbReference type="Pfam" id="PF06103">
    <property type="entry name" value="DUF948"/>
    <property type="match status" value="1"/>
</dbReference>
<evidence type="ECO:0000313" key="2">
    <source>
        <dbReference type="EMBL" id="MFD2117319.1"/>
    </source>
</evidence>
<accession>A0ABW4YPA6</accession>
<dbReference type="EMBL" id="JBHUHO010000039">
    <property type="protein sequence ID" value="MFD2117319.1"/>
    <property type="molecule type" value="Genomic_DNA"/>
</dbReference>
<gene>
    <name evidence="2" type="ORF">ACFSJH_16440</name>
</gene>
<keyword evidence="1" id="KW-0472">Membrane</keyword>
<evidence type="ECO:0000256" key="1">
    <source>
        <dbReference type="SAM" id="Phobius"/>
    </source>
</evidence>
<keyword evidence="1" id="KW-1133">Transmembrane helix</keyword>
<comment type="caution">
    <text evidence="2">The sequence shown here is derived from an EMBL/GenBank/DDBJ whole genome shotgun (WGS) entry which is preliminary data.</text>
</comment>
<organism evidence="2 3">
    <name type="scientific">Paenibacillus yanchengensis</name>
    <dbReference type="NCBI Taxonomy" id="2035833"/>
    <lineage>
        <taxon>Bacteria</taxon>
        <taxon>Bacillati</taxon>
        <taxon>Bacillota</taxon>
        <taxon>Bacilli</taxon>
        <taxon>Bacillales</taxon>
        <taxon>Paenibacillaceae</taxon>
        <taxon>Paenibacillus</taxon>
    </lineage>
</organism>
<name>A0ABW4YPA6_9BACL</name>
<dbReference type="RefSeq" id="WP_377774360.1">
    <property type="nucleotide sequence ID" value="NZ_JBHUHO010000039.1"/>
</dbReference>
<dbReference type="Proteomes" id="UP001597362">
    <property type="component" value="Unassembled WGS sequence"/>
</dbReference>
<feature type="transmembrane region" description="Helical" evidence="1">
    <location>
        <begin position="41"/>
        <end position="63"/>
    </location>
</feature>
<proteinExistence type="predicted"/>
<keyword evidence="1" id="KW-0812">Transmembrane</keyword>
<keyword evidence="3" id="KW-1185">Reference proteome</keyword>
<reference evidence="3" key="1">
    <citation type="journal article" date="2019" name="Int. J. Syst. Evol. Microbiol.">
        <title>The Global Catalogue of Microorganisms (GCM) 10K type strain sequencing project: providing services to taxonomists for standard genome sequencing and annotation.</title>
        <authorList>
            <consortium name="The Broad Institute Genomics Platform"/>
            <consortium name="The Broad Institute Genome Sequencing Center for Infectious Disease"/>
            <person name="Wu L."/>
            <person name="Ma J."/>
        </authorList>
    </citation>
    <scope>NUCLEOTIDE SEQUENCE [LARGE SCALE GENOMIC DNA]</scope>
    <source>
        <strain evidence="3">GH52</strain>
    </source>
</reference>